<accession>A0ABW1TD57</accession>
<sequence length="762" mass="82684">MKRWLIGAAIVVGLVAMPIISHAADEYDHQETDADWQHAVDTAPQGVPLDNLFHMAGAGSLAKIVDSPLVPRSIAQLTLDTSGDYKETQGTAIWSTKSAQANPYIRSDNRFDLKRDQAISLWMYFGNKGTNAADGMAFVLQNSEDGKYAEATGGEGLNVWGSDRNSIIGSSSAVAMTAIENSWALEFDTNVNKTVNSGGMADSFDAGPLQLNNTGDYSLDTGKASVVRDGMHIASGYPADAKTYMEHYYKNHYDPDSRSYRSGYFFTMNHTNPKAAGNLSNGEWHHLSLKWKAADKTMTYTFNDRDPKTNQVRSGMDIVSDTLDINTDKLGIGGGADGNVFWGITGSSGSLSENGLVVIDSSDSLGHVTSQASLIDVTQNKKISKGDSVAPGDKISYKYTFNYEGDSQQDIEPLTMDVPLPMPLQWQTGGVSYQKNPAKNENFNSNELNQERIKKAWVQPLDGSNPQAVVTVTGVAPEVKTTTSVAAVTSRFYGPNYQTKLTLPSYMIKAKRTLQLDSPTTTFNLRHSESATITGQLTNAGVPIPASEMQDYHVDAMLNGHAVSAGSLDKNGSFEFTISPKQLNVGSQNKLVLVGADQVSDAAANDRNHQSNSVTISLNRQIGTLYISKLPQNASFIPTELKGHSQWVSRQSGWNLDVVDERGAQNRWTLAVSLETPFHTVGGTTPMNGNVALLRNGYSELLTTSPATVMSKTTHEDDETTHVLQEHWDANNGFELQVNGGAIAGNYEGTFNWQLIDAPQTT</sequence>
<feature type="chain" id="PRO_5045299407" description="Extracellular protein" evidence="1">
    <location>
        <begin position="24"/>
        <end position="762"/>
    </location>
</feature>
<reference evidence="3" key="1">
    <citation type="journal article" date="2019" name="Int. J. Syst. Evol. Microbiol.">
        <title>The Global Catalogue of Microorganisms (GCM) 10K type strain sequencing project: providing services to taxonomists for standard genome sequencing and annotation.</title>
        <authorList>
            <consortium name="The Broad Institute Genomics Platform"/>
            <consortium name="The Broad Institute Genome Sequencing Center for Infectious Disease"/>
            <person name="Wu L."/>
            <person name="Ma J."/>
        </authorList>
    </citation>
    <scope>NUCLEOTIDE SEQUENCE [LARGE SCALE GENOMIC DNA]</scope>
    <source>
        <strain evidence="3">CCM 8908</strain>
    </source>
</reference>
<evidence type="ECO:0000313" key="3">
    <source>
        <dbReference type="Proteomes" id="UP001596283"/>
    </source>
</evidence>
<evidence type="ECO:0008006" key="4">
    <source>
        <dbReference type="Google" id="ProtNLM"/>
    </source>
</evidence>
<name>A0ABW1TD57_9LACO</name>
<keyword evidence="3" id="KW-1185">Reference proteome</keyword>
<dbReference type="SUPFAM" id="SSF49899">
    <property type="entry name" value="Concanavalin A-like lectins/glucanases"/>
    <property type="match status" value="1"/>
</dbReference>
<dbReference type="Gene3D" id="2.60.120.200">
    <property type="match status" value="1"/>
</dbReference>
<evidence type="ECO:0000313" key="2">
    <source>
        <dbReference type="EMBL" id="MFC6259404.1"/>
    </source>
</evidence>
<proteinExistence type="predicted"/>
<organism evidence="2 3">
    <name type="scientific">Levilactobacillus fujinensis</name>
    <dbReference type="NCBI Taxonomy" id="2486024"/>
    <lineage>
        <taxon>Bacteria</taxon>
        <taxon>Bacillati</taxon>
        <taxon>Bacillota</taxon>
        <taxon>Bacilli</taxon>
        <taxon>Lactobacillales</taxon>
        <taxon>Lactobacillaceae</taxon>
        <taxon>Levilactobacillus</taxon>
    </lineage>
</organism>
<dbReference type="EMBL" id="JBHSSI010000004">
    <property type="protein sequence ID" value="MFC6259404.1"/>
    <property type="molecule type" value="Genomic_DNA"/>
</dbReference>
<gene>
    <name evidence="2" type="ORF">ACFP1C_00435</name>
</gene>
<protein>
    <recommendedName>
        <fullName evidence="4">Extracellular protein</fullName>
    </recommendedName>
</protein>
<evidence type="ECO:0000256" key="1">
    <source>
        <dbReference type="SAM" id="SignalP"/>
    </source>
</evidence>
<comment type="caution">
    <text evidence="2">The sequence shown here is derived from an EMBL/GenBank/DDBJ whole genome shotgun (WGS) entry which is preliminary data.</text>
</comment>
<dbReference type="InterPro" id="IPR013320">
    <property type="entry name" value="ConA-like_dom_sf"/>
</dbReference>
<dbReference type="RefSeq" id="WP_125686692.1">
    <property type="nucleotide sequence ID" value="NZ_RHNX01000012.1"/>
</dbReference>
<feature type="signal peptide" evidence="1">
    <location>
        <begin position="1"/>
        <end position="23"/>
    </location>
</feature>
<dbReference type="Proteomes" id="UP001596283">
    <property type="component" value="Unassembled WGS sequence"/>
</dbReference>
<keyword evidence="1" id="KW-0732">Signal</keyword>